<feature type="domain" description="Inhibitor I9" evidence="7">
    <location>
        <begin position="24"/>
        <end position="109"/>
    </location>
</feature>
<organism evidence="8 9">
    <name type="scientific">Hibiscus syriacus</name>
    <name type="common">Rose of Sharon</name>
    <dbReference type="NCBI Taxonomy" id="106335"/>
    <lineage>
        <taxon>Eukaryota</taxon>
        <taxon>Viridiplantae</taxon>
        <taxon>Streptophyta</taxon>
        <taxon>Embryophyta</taxon>
        <taxon>Tracheophyta</taxon>
        <taxon>Spermatophyta</taxon>
        <taxon>Magnoliopsida</taxon>
        <taxon>eudicotyledons</taxon>
        <taxon>Gunneridae</taxon>
        <taxon>Pentapetalae</taxon>
        <taxon>rosids</taxon>
        <taxon>malvids</taxon>
        <taxon>Malvales</taxon>
        <taxon>Malvaceae</taxon>
        <taxon>Malvoideae</taxon>
        <taxon>Hibiscus</taxon>
    </lineage>
</organism>
<reference evidence="8" key="1">
    <citation type="submission" date="2019-09" db="EMBL/GenBank/DDBJ databases">
        <title>Draft genome information of white flower Hibiscus syriacus.</title>
        <authorList>
            <person name="Kim Y.-M."/>
        </authorList>
    </citation>
    <scope>NUCLEOTIDE SEQUENCE [LARGE SCALE GENOMIC DNA]</scope>
    <source>
        <strain evidence="8">YM2019G1</strain>
    </source>
</reference>
<dbReference type="SUPFAM" id="SSF52743">
    <property type="entry name" value="Subtilisin-like"/>
    <property type="match status" value="1"/>
</dbReference>
<name>A0A6A3CHT7_HIBSY</name>
<dbReference type="InterPro" id="IPR010259">
    <property type="entry name" value="S8pro/Inhibitor_I9"/>
</dbReference>
<evidence type="ECO:0000256" key="3">
    <source>
        <dbReference type="ARBA" id="ARBA00022729"/>
    </source>
</evidence>
<dbReference type="GO" id="GO:0006508">
    <property type="term" value="P:proteolysis"/>
    <property type="evidence" value="ECO:0007669"/>
    <property type="project" value="UniProtKB-KW"/>
</dbReference>
<protein>
    <recommendedName>
        <fullName evidence="7">Inhibitor I9 domain-containing protein</fullName>
    </recommendedName>
</protein>
<dbReference type="AlphaFoldDB" id="A0A6A3CHT7"/>
<keyword evidence="2" id="KW-0645">Protease</keyword>
<dbReference type="InterPro" id="IPR037045">
    <property type="entry name" value="S8pro/Inhibitor_I9_sf"/>
</dbReference>
<dbReference type="PANTHER" id="PTHR48222:SF4">
    <property type="entry name" value="PROTEINASE INHIBITOR, PROPEPTIDE"/>
    <property type="match status" value="1"/>
</dbReference>
<keyword evidence="4" id="KW-0378">Hydrolase</keyword>
<evidence type="ECO:0000256" key="6">
    <source>
        <dbReference type="ARBA" id="ARBA00023180"/>
    </source>
</evidence>
<keyword evidence="9" id="KW-1185">Reference proteome</keyword>
<evidence type="ECO:0000313" key="8">
    <source>
        <dbReference type="EMBL" id="KAE8726868.1"/>
    </source>
</evidence>
<evidence type="ECO:0000256" key="1">
    <source>
        <dbReference type="ARBA" id="ARBA00011073"/>
    </source>
</evidence>
<keyword evidence="5" id="KW-0720">Serine protease</keyword>
<dbReference type="InterPro" id="IPR036852">
    <property type="entry name" value="Peptidase_S8/S53_dom_sf"/>
</dbReference>
<dbReference type="Gene3D" id="3.30.70.80">
    <property type="entry name" value="Peptidase S8 propeptide/proteinase inhibitor I9"/>
    <property type="match status" value="1"/>
</dbReference>
<comment type="caution">
    <text evidence="8">The sequence shown here is derived from an EMBL/GenBank/DDBJ whole genome shotgun (WGS) entry which is preliminary data.</text>
</comment>
<evidence type="ECO:0000256" key="2">
    <source>
        <dbReference type="ARBA" id="ARBA00022670"/>
    </source>
</evidence>
<dbReference type="PANTHER" id="PTHR48222">
    <property type="entry name" value="PROTEINASE INHIBITOR, PROPEPTIDE"/>
    <property type="match status" value="1"/>
</dbReference>
<dbReference type="Pfam" id="PF05922">
    <property type="entry name" value="Inhibitor_I9"/>
    <property type="match status" value="1"/>
</dbReference>
<comment type="similarity">
    <text evidence="1">Belongs to the peptidase S8 family.</text>
</comment>
<evidence type="ECO:0000256" key="5">
    <source>
        <dbReference type="ARBA" id="ARBA00022825"/>
    </source>
</evidence>
<accession>A0A6A3CHT7</accession>
<evidence type="ECO:0000313" key="9">
    <source>
        <dbReference type="Proteomes" id="UP000436088"/>
    </source>
</evidence>
<evidence type="ECO:0000256" key="4">
    <source>
        <dbReference type="ARBA" id="ARBA00022801"/>
    </source>
</evidence>
<proteinExistence type="inferred from homology"/>
<sequence>MGDQMKSKRDEAEAEAEAEAEEASYIVYLGGHNHGLNPTSAELHEVKKSHYELLNSFVGSTETAKERIFYLYTKNINGFAAILGEEEASQISKHPNVVSVFPNRGRKLHTTQSWDFLRLERNGLSLRILSGKRQGLVKIQ</sequence>
<evidence type="ECO:0000259" key="7">
    <source>
        <dbReference type="Pfam" id="PF05922"/>
    </source>
</evidence>
<gene>
    <name evidence="8" type="ORF">F3Y22_tig00005974pilonHSYRG00287</name>
</gene>
<keyword evidence="3" id="KW-0732">Signal</keyword>
<dbReference type="GO" id="GO:0004252">
    <property type="term" value="F:serine-type endopeptidase activity"/>
    <property type="evidence" value="ECO:0007669"/>
    <property type="project" value="InterPro"/>
</dbReference>
<keyword evidence="6" id="KW-0325">Glycoprotein</keyword>
<dbReference type="EMBL" id="VEPZ02000325">
    <property type="protein sequence ID" value="KAE8726868.1"/>
    <property type="molecule type" value="Genomic_DNA"/>
</dbReference>
<dbReference type="Proteomes" id="UP000436088">
    <property type="component" value="Unassembled WGS sequence"/>
</dbReference>
<dbReference type="FunFam" id="3.30.70.80:FF:000002">
    <property type="entry name" value="Subtilisin-like protease SBT5.3"/>
    <property type="match status" value="1"/>
</dbReference>